<evidence type="ECO:0000256" key="1">
    <source>
        <dbReference type="SAM" id="MobiDB-lite"/>
    </source>
</evidence>
<gene>
    <name evidence="3" type="ORF">H9757_08680</name>
</gene>
<comment type="caution">
    <text evidence="3">The sequence shown here is derived from an EMBL/GenBank/DDBJ whole genome shotgun (WGS) entry which is preliminary data.</text>
</comment>
<evidence type="ECO:0000313" key="3">
    <source>
        <dbReference type="EMBL" id="HJC39115.1"/>
    </source>
</evidence>
<feature type="region of interest" description="Disordered" evidence="1">
    <location>
        <begin position="24"/>
        <end position="66"/>
    </location>
</feature>
<dbReference type="InterPro" id="IPR029039">
    <property type="entry name" value="Flavoprotein-like_sf"/>
</dbReference>
<evidence type="ECO:0000256" key="2">
    <source>
        <dbReference type="SAM" id="SignalP"/>
    </source>
</evidence>
<dbReference type="EMBL" id="DWWK01000134">
    <property type="protein sequence ID" value="HJC39115.1"/>
    <property type="molecule type" value="Genomic_DNA"/>
</dbReference>
<sequence>MKRIKAAAMMACTVTALALTACSGQETAEDPAPSVQDDSSADQVQGDAAGTDSAADTAGGDTSAGTSGNGILIAPFCTSASDSIDNSLHVFSELAPDAVIAEGLTVNNEEDIAPWLDSLGY</sequence>
<reference evidence="3" key="2">
    <citation type="submission" date="2021-04" db="EMBL/GenBank/DDBJ databases">
        <authorList>
            <person name="Gilroy R."/>
        </authorList>
    </citation>
    <scope>NUCLEOTIDE SEQUENCE</scope>
    <source>
        <strain evidence="3">ChiGjej1B1-1692</strain>
    </source>
</reference>
<dbReference type="Proteomes" id="UP000823894">
    <property type="component" value="Unassembled WGS sequence"/>
</dbReference>
<accession>A0A9D2NV91</accession>
<dbReference type="Gene3D" id="3.40.50.360">
    <property type="match status" value="1"/>
</dbReference>
<feature type="signal peptide" evidence="2">
    <location>
        <begin position="1"/>
        <end position="28"/>
    </location>
</feature>
<protein>
    <submittedName>
        <fullName evidence="3">Uncharacterized protein</fullName>
    </submittedName>
</protein>
<reference evidence="3" key="1">
    <citation type="journal article" date="2021" name="PeerJ">
        <title>Extensive microbial diversity within the chicken gut microbiome revealed by metagenomics and culture.</title>
        <authorList>
            <person name="Gilroy R."/>
            <person name="Ravi A."/>
            <person name="Getino M."/>
            <person name="Pursley I."/>
            <person name="Horton D.L."/>
            <person name="Alikhan N.F."/>
            <person name="Baker D."/>
            <person name="Gharbi K."/>
            <person name="Hall N."/>
            <person name="Watson M."/>
            <person name="Adriaenssens E.M."/>
            <person name="Foster-Nyarko E."/>
            <person name="Jarju S."/>
            <person name="Secka A."/>
            <person name="Antonio M."/>
            <person name="Oren A."/>
            <person name="Chaudhuri R.R."/>
            <person name="La Ragione R."/>
            <person name="Hildebrand F."/>
            <person name="Pallen M.J."/>
        </authorList>
    </citation>
    <scope>NUCLEOTIDE SEQUENCE</scope>
    <source>
        <strain evidence="3">ChiGjej1B1-1692</strain>
    </source>
</reference>
<dbReference type="PROSITE" id="PS51257">
    <property type="entry name" value="PROKAR_LIPOPROTEIN"/>
    <property type="match status" value="1"/>
</dbReference>
<dbReference type="AlphaFoldDB" id="A0A9D2NV91"/>
<feature type="chain" id="PRO_5038592376" evidence="2">
    <location>
        <begin position="29"/>
        <end position="121"/>
    </location>
</feature>
<keyword evidence="2" id="KW-0732">Signal</keyword>
<proteinExistence type="predicted"/>
<name>A0A9D2NV91_9FIRM</name>
<evidence type="ECO:0000313" key="4">
    <source>
        <dbReference type="Proteomes" id="UP000823894"/>
    </source>
</evidence>
<feature type="compositionally biased region" description="Low complexity" evidence="1">
    <location>
        <begin position="46"/>
        <end position="66"/>
    </location>
</feature>
<organism evidence="3 4">
    <name type="scientific">Candidatus Mediterraneibacter faecigallinarum</name>
    <dbReference type="NCBI Taxonomy" id="2838669"/>
    <lineage>
        <taxon>Bacteria</taxon>
        <taxon>Bacillati</taxon>
        <taxon>Bacillota</taxon>
        <taxon>Clostridia</taxon>
        <taxon>Lachnospirales</taxon>
        <taxon>Lachnospiraceae</taxon>
        <taxon>Mediterraneibacter</taxon>
    </lineage>
</organism>